<dbReference type="CDD" id="cd01166">
    <property type="entry name" value="KdgK"/>
    <property type="match status" value="1"/>
</dbReference>
<dbReference type="RefSeq" id="WP_210116909.1">
    <property type="nucleotide sequence ID" value="NZ_CP054257.1"/>
</dbReference>
<dbReference type="PANTHER" id="PTHR43320">
    <property type="entry name" value="SUGAR KINASE"/>
    <property type="match status" value="1"/>
</dbReference>
<dbReference type="EMBL" id="CP054257">
    <property type="protein sequence ID" value="QTQ12195.1"/>
    <property type="molecule type" value="Genomic_DNA"/>
</dbReference>
<accession>A0A975ICR3</accession>
<evidence type="ECO:0000256" key="1">
    <source>
        <dbReference type="ARBA" id="ARBA00010688"/>
    </source>
</evidence>
<keyword evidence="3 5" id="KW-0418">Kinase</keyword>
<dbReference type="SUPFAM" id="SSF53613">
    <property type="entry name" value="Ribokinase-like"/>
    <property type="match status" value="1"/>
</dbReference>
<comment type="similarity">
    <text evidence="1">Belongs to the carbohydrate kinase PfkB family.</text>
</comment>
<evidence type="ECO:0000313" key="6">
    <source>
        <dbReference type="Proteomes" id="UP000671995"/>
    </source>
</evidence>
<dbReference type="InterPro" id="IPR029056">
    <property type="entry name" value="Ribokinase-like"/>
</dbReference>
<reference evidence="5" key="1">
    <citation type="submission" date="2020-05" db="EMBL/GenBank/DDBJ databases">
        <authorList>
            <person name="Zeng H."/>
            <person name="Chan Y.K."/>
            <person name="Watt R.M."/>
        </authorList>
    </citation>
    <scope>NUCLEOTIDE SEQUENCE</scope>
    <source>
        <strain evidence="5">ATCC 700773</strain>
    </source>
</reference>
<evidence type="ECO:0000313" key="5">
    <source>
        <dbReference type="EMBL" id="QTQ12195.1"/>
    </source>
</evidence>
<keyword evidence="2" id="KW-0808">Transferase</keyword>
<organism evidence="5 6">
    <name type="scientific">Treponema parvum</name>
    <dbReference type="NCBI Taxonomy" id="138851"/>
    <lineage>
        <taxon>Bacteria</taxon>
        <taxon>Pseudomonadati</taxon>
        <taxon>Spirochaetota</taxon>
        <taxon>Spirochaetia</taxon>
        <taxon>Spirochaetales</taxon>
        <taxon>Treponemataceae</taxon>
        <taxon>Treponema</taxon>
    </lineage>
</organism>
<feature type="domain" description="Carbohydrate kinase PfkB" evidence="4">
    <location>
        <begin position="5"/>
        <end position="209"/>
    </location>
</feature>
<dbReference type="Pfam" id="PF00294">
    <property type="entry name" value="PfkB"/>
    <property type="match status" value="2"/>
</dbReference>
<dbReference type="InterPro" id="IPR011611">
    <property type="entry name" value="PfkB_dom"/>
</dbReference>
<dbReference type="Proteomes" id="UP000671995">
    <property type="component" value="Chromosome"/>
</dbReference>
<name>A0A975ICR3_9SPIR</name>
<evidence type="ECO:0000256" key="2">
    <source>
        <dbReference type="ARBA" id="ARBA00022679"/>
    </source>
</evidence>
<dbReference type="InterPro" id="IPR052700">
    <property type="entry name" value="Carb_kinase_PfkB-like"/>
</dbReference>
<dbReference type="GO" id="GO:0016301">
    <property type="term" value="F:kinase activity"/>
    <property type="evidence" value="ECO:0007669"/>
    <property type="project" value="UniProtKB-KW"/>
</dbReference>
<protein>
    <submittedName>
        <fullName evidence="5">Sugar kinase</fullName>
    </submittedName>
</protein>
<proteinExistence type="inferred from homology"/>
<evidence type="ECO:0000259" key="4">
    <source>
        <dbReference type="Pfam" id="PF00294"/>
    </source>
</evidence>
<evidence type="ECO:0000256" key="3">
    <source>
        <dbReference type="ARBA" id="ARBA00022777"/>
    </source>
</evidence>
<feature type="domain" description="Carbohydrate kinase PfkB" evidence="4">
    <location>
        <begin position="260"/>
        <end position="315"/>
    </location>
</feature>
<dbReference type="PANTHER" id="PTHR43320:SF2">
    <property type="entry name" value="2-DEHYDRO-3-DEOXYGLUCONOKINASE_2-DEHYDRO-3-DEOXYGALACTONOKINASE"/>
    <property type="match status" value="1"/>
</dbReference>
<dbReference type="AlphaFoldDB" id="A0A975ICR3"/>
<sequence length="345" mass="38011">MNNKKRIVTFGEVLLRFNPTGYERLLQASNWKASYSGAEANVAVSLANFDQEVFLVTKVPSHDIGQCAVNWLRHYGVHMSKCARGGDRLGIYFIEKGASQRPSKVIYDRKDSAFSLSKPEDYDWNEILSNAGWFHFTGITPAVGGSLPEICLEACKTAKKLGLTVSCDLNFRRKLWPAEQAQKTMLLLLPYVDVFISNMSDVCEIFGILPETCDIETAILNREGPASVSRQLVEKFGFGKVALTLRKSISADINDWGGMIYDGEKKEGTFSPRYSITMIDRVGGGDAFSAGIIYSLITGMPVQEGIDFAVASSCLKHTIENDFNLASVEEVKSLSAGNSSGRVQR</sequence>
<reference evidence="5" key="2">
    <citation type="journal article" date="2021" name="Microbiol. Resour. Announc.">
        <title>Complete Genome Sequences of Three Human Oral Treponema parvum Isolates.</title>
        <authorList>
            <person name="Zeng H."/>
            <person name="Watt R.M."/>
        </authorList>
    </citation>
    <scope>NUCLEOTIDE SEQUENCE</scope>
    <source>
        <strain evidence="5">ATCC 700773</strain>
    </source>
</reference>
<dbReference type="Gene3D" id="3.40.1190.20">
    <property type="match status" value="1"/>
</dbReference>
<gene>
    <name evidence="5" type="ORF">HRI96_08295</name>
</gene>